<evidence type="ECO:0000256" key="1">
    <source>
        <dbReference type="ARBA" id="ARBA00022729"/>
    </source>
</evidence>
<dbReference type="PANTHER" id="PTHR13412">
    <property type="entry name" value="T-CELL IMMUNOMODULATORY PROTEIN HOMOLOG"/>
    <property type="match status" value="1"/>
</dbReference>
<dbReference type="InterPro" id="IPR013517">
    <property type="entry name" value="FG-GAP"/>
</dbReference>
<keyword evidence="3" id="KW-0325">Glycoprotein</keyword>
<dbReference type="GO" id="GO:0007155">
    <property type="term" value="P:cell adhesion"/>
    <property type="evidence" value="ECO:0007669"/>
    <property type="project" value="InterPro"/>
</dbReference>
<dbReference type="PROSITE" id="PS51470">
    <property type="entry name" value="FG_GAP"/>
    <property type="match status" value="1"/>
</dbReference>
<keyword evidence="6" id="KW-0472">Membrane</keyword>
<evidence type="ECO:0000256" key="4">
    <source>
        <dbReference type="PROSITE-ProRule" id="PRU00803"/>
    </source>
</evidence>
<protein>
    <submittedName>
        <fullName evidence="7">Uncharacterized protein</fullName>
    </submittedName>
</protein>
<dbReference type="VEuPathDB" id="CryptoDB:Cvel_5297"/>
<evidence type="ECO:0000256" key="2">
    <source>
        <dbReference type="ARBA" id="ARBA00022737"/>
    </source>
</evidence>
<name>A0A0G4GW96_9ALVE</name>
<dbReference type="InterPro" id="IPR013519">
    <property type="entry name" value="Int_alpha_beta-p"/>
</dbReference>
<dbReference type="EMBL" id="CDMZ01001613">
    <property type="protein sequence ID" value="CEM35159.1"/>
    <property type="molecule type" value="Genomic_DNA"/>
</dbReference>
<proteinExistence type="predicted"/>
<keyword evidence="2" id="KW-0677">Repeat</keyword>
<dbReference type="InterPro" id="IPR000413">
    <property type="entry name" value="Integrin_alpha"/>
</dbReference>
<evidence type="ECO:0000313" key="7">
    <source>
        <dbReference type="EMBL" id="CEM35159.1"/>
    </source>
</evidence>
<keyword evidence="6" id="KW-0812">Transmembrane</keyword>
<dbReference type="PANTHER" id="PTHR13412:SF0">
    <property type="entry name" value="T-CELL IMMUNOMODULATORY PROTEIN"/>
    <property type="match status" value="1"/>
</dbReference>
<feature type="compositionally biased region" description="Acidic residues" evidence="5">
    <location>
        <begin position="31"/>
        <end position="44"/>
    </location>
</feature>
<feature type="region of interest" description="Disordered" evidence="5">
    <location>
        <begin position="1"/>
        <end position="112"/>
    </location>
</feature>
<dbReference type="Gene3D" id="2.130.10.130">
    <property type="entry name" value="Integrin alpha, N-terminal"/>
    <property type="match status" value="3"/>
</dbReference>
<dbReference type="GO" id="GO:0008305">
    <property type="term" value="C:integrin complex"/>
    <property type="evidence" value="ECO:0007669"/>
    <property type="project" value="InterPro"/>
</dbReference>
<keyword evidence="1" id="KW-0732">Signal</keyword>
<dbReference type="SMART" id="SM00191">
    <property type="entry name" value="Int_alpha"/>
    <property type="match status" value="5"/>
</dbReference>
<sequence length="811" mass="85998">MEQHVETLQDTVRNNARTVRTTVHGFRGLGDEDDSPSSPDESEVAEPTHAEGMTQQQNFEGGEGAAPPHKKQEETGKQEKKEEQKPSQQKQEKKEEPTSHQPQSGGDVEEACAPRPKEEMRLPLFSPGREVVCYLCMTVFLPAVVLAIGIAIQTLNQGADRYLRLSTRLSWSGLADGDEMGTQLCSVFREQLRPGSCSSSMTPLSSSSSRRLVEGIGGGQFETINRREGARRRRASTRFDGSAEFDITLGYTSVGGLSSATSEAESLASGVQSSSNFTETSLGSSIYNTLKNTLNIQVSDFVVAQVKAAGSRSSRFGDSFFVSSSESATTTTTTTTTTSTARVITRDMSTWASIFSGTSSSTLYGYSLWTGDINGDKVADLLIGGYSSRFFVVFGSAAFEDGSYTLDLDNLSASGKGFYIDGPSGSTMGYRCVSSADLDGDGIKDLIIGSGEISLSAQIYIFFGRESWSSSYSYTQADVRLNRVNTLSPFDPPSCSSMACDVDGDKRDDLIVGDPDVERVSVLYGQPADDWKAQTGATFTSFGNAALHFYVNDGTHKLGRYMGCEDLDGDLLGDLIMMDPLSTSIGNVVLVTGMGNRPTATDISPWDTNVAITLGVSSVKVMESSSAWGWADGSVFPAGDVNGDGQFDVFLTSPAYTQSQTDGGVVHILYGKEGGLSDLADAPSSTAISATSFSPLSRLVGDPVVASQKLGHSAGGIMDLNGDGVNDVAVCQPGVRAGSCLIVYSSALKNAGLKNLDTYGGEKFYNDKGSSSAQLGFQFAVADVTGDGQADIVITAPTFDGGTQGRIFVFA</sequence>
<dbReference type="SUPFAM" id="SSF69318">
    <property type="entry name" value="Integrin alpha N-terminal domain"/>
    <property type="match status" value="2"/>
</dbReference>
<keyword evidence="6" id="KW-1133">Transmembrane helix</keyword>
<evidence type="ECO:0000256" key="6">
    <source>
        <dbReference type="SAM" id="Phobius"/>
    </source>
</evidence>
<organism evidence="7">
    <name type="scientific">Chromera velia CCMP2878</name>
    <dbReference type="NCBI Taxonomy" id="1169474"/>
    <lineage>
        <taxon>Eukaryota</taxon>
        <taxon>Sar</taxon>
        <taxon>Alveolata</taxon>
        <taxon>Colpodellida</taxon>
        <taxon>Chromeraceae</taxon>
        <taxon>Chromera</taxon>
    </lineage>
</organism>
<dbReference type="Pfam" id="PF01839">
    <property type="entry name" value="FG-GAP"/>
    <property type="match status" value="2"/>
</dbReference>
<gene>
    <name evidence="7" type="ORF">Cvel_5297</name>
</gene>
<dbReference type="PhylomeDB" id="A0A0G4GW96"/>
<dbReference type="AlphaFoldDB" id="A0A0G4GW96"/>
<feature type="transmembrane region" description="Helical" evidence="6">
    <location>
        <begin position="131"/>
        <end position="152"/>
    </location>
</feature>
<dbReference type="InterPro" id="IPR024881">
    <property type="entry name" value="Tip"/>
</dbReference>
<feature type="repeat" description="FG-GAP" evidence="4">
    <location>
        <begin position="697"/>
        <end position="752"/>
    </location>
</feature>
<evidence type="ECO:0000256" key="3">
    <source>
        <dbReference type="ARBA" id="ARBA00023180"/>
    </source>
</evidence>
<dbReference type="PRINTS" id="PR01185">
    <property type="entry name" value="INTEGRINA"/>
</dbReference>
<feature type="compositionally biased region" description="Low complexity" evidence="5">
    <location>
        <begin position="11"/>
        <end position="23"/>
    </location>
</feature>
<reference evidence="7" key="1">
    <citation type="submission" date="2014-11" db="EMBL/GenBank/DDBJ databases">
        <authorList>
            <person name="Otto D Thomas"/>
            <person name="Naeem Raeece"/>
        </authorList>
    </citation>
    <scope>NUCLEOTIDE SEQUENCE</scope>
</reference>
<accession>A0A0G4GW96</accession>
<feature type="compositionally biased region" description="Basic and acidic residues" evidence="5">
    <location>
        <begin position="70"/>
        <end position="98"/>
    </location>
</feature>
<evidence type="ECO:0000256" key="5">
    <source>
        <dbReference type="SAM" id="MobiDB-lite"/>
    </source>
</evidence>
<dbReference type="InterPro" id="IPR028994">
    <property type="entry name" value="Integrin_alpha_N"/>
</dbReference>